<dbReference type="InterPro" id="IPR010775">
    <property type="entry name" value="DUF1365"/>
</dbReference>
<evidence type="ECO:0000256" key="1">
    <source>
        <dbReference type="SAM" id="SignalP"/>
    </source>
</evidence>
<proteinExistence type="predicted"/>
<organism evidence="2 3">
    <name type="scientific">Aspergillus pseudotamarii</name>
    <dbReference type="NCBI Taxonomy" id="132259"/>
    <lineage>
        <taxon>Eukaryota</taxon>
        <taxon>Fungi</taxon>
        <taxon>Dikarya</taxon>
        <taxon>Ascomycota</taxon>
        <taxon>Pezizomycotina</taxon>
        <taxon>Eurotiomycetes</taxon>
        <taxon>Eurotiomycetidae</taxon>
        <taxon>Eurotiales</taxon>
        <taxon>Aspergillaceae</taxon>
        <taxon>Aspergillus</taxon>
        <taxon>Aspergillus subgen. Circumdati</taxon>
    </lineage>
</organism>
<keyword evidence="3" id="KW-1185">Reference proteome</keyword>
<evidence type="ECO:0008006" key="4">
    <source>
        <dbReference type="Google" id="ProtNLM"/>
    </source>
</evidence>
<dbReference type="Proteomes" id="UP000325672">
    <property type="component" value="Unassembled WGS sequence"/>
</dbReference>
<dbReference type="GeneID" id="43641147"/>
<name>A0A5N6T1T7_ASPPS</name>
<evidence type="ECO:0000313" key="3">
    <source>
        <dbReference type="Proteomes" id="UP000325672"/>
    </source>
</evidence>
<dbReference type="EMBL" id="ML743562">
    <property type="protein sequence ID" value="KAE8140254.1"/>
    <property type="molecule type" value="Genomic_DNA"/>
</dbReference>
<evidence type="ECO:0000313" key="2">
    <source>
        <dbReference type="EMBL" id="KAE8140254.1"/>
    </source>
</evidence>
<feature type="signal peptide" evidence="1">
    <location>
        <begin position="1"/>
        <end position="18"/>
    </location>
</feature>
<protein>
    <recommendedName>
        <fullName evidence="4">Cytochrome P450</fullName>
    </recommendedName>
</protein>
<accession>A0A5N6T1T7</accession>
<dbReference type="OrthoDB" id="3340520at2759"/>
<dbReference type="PANTHER" id="PTHR33973">
    <property type="entry name" value="OS07G0153300 PROTEIN"/>
    <property type="match status" value="1"/>
</dbReference>
<dbReference type="AlphaFoldDB" id="A0A5N6T1T7"/>
<gene>
    <name evidence="2" type="ORF">BDV38DRAFT_269253</name>
</gene>
<reference evidence="2 3" key="1">
    <citation type="submission" date="2019-04" db="EMBL/GenBank/DDBJ databases">
        <title>Friends and foes A comparative genomics study of 23 Aspergillus species from section Flavi.</title>
        <authorList>
            <consortium name="DOE Joint Genome Institute"/>
            <person name="Kjaerbolling I."/>
            <person name="Vesth T."/>
            <person name="Frisvad J.C."/>
            <person name="Nybo J.L."/>
            <person name="Theobald S."/>
            <person name="Kildgaard S."/>
            <person name="Isbrandt T."/>
            <person name="Kuo A."/>
            <person name="Sato A."/>
            <person name="Lyhne E.K."/>
            <person name="Kogle M.E."/>
            <person name="Wiebenga A."/>
            <person name="Kun R.S."/>
            <person name="Lubbers R.J."/>
            <person name="Makela M.R."/>
            <person name="Barry K."/>
            <person name="Chovatia M."/>
            <person name="Clum A."/>
            <person name="Daum C."/>
            <person name="Haridas S."/>
            <person name="He G."/>
            <person name="LaButti K."/>
            <person name="Lipzen A."/>
            <person name="Mondo S."/>
            <person name="Riley R."/>
            <person name="Salamov A."/>
            <person name="Simmons B.A."/>
            <person name="Magnuson J.K."/>
            <person name="Henrissat B."/>
            <person name="Mortensen U.H."/>
            <person name="Larsen T.O."/>
            <person name="Devries R.P."/>
            <person name="Grigoriev I.V."/>
            <person name="Machida M."/>
            <person name="Baker S.E."/>
            <person name="Andersen M.R."/>
        </authorList>
    </citation>
    <scope>NUCLEOTIDE SEQUENCE [LARGE SCALE GENOMIC DNA]</scope>
    <source>
        <strain evidence="2 3">CBS 117625</strain>
    </source>
</reference>
<dbReference type="Pfam" id="PF07103">
    <property type="entry name" value="DUF1365"/>
    <property type="match status" value="1"/>
</dbReference>
<keyword evidence="1" id="KW-0732">Signal</keyword>
<feature type="chain" id="PRO_5024989177" description="Cytochrome P450" evidence="1">
    <location>
        <begin position="19"/>
        <end position="458"/>
    </location>
</feature>
<dbReference type="PANTHER" id="PTHR33973:SF4">
    <property type="entry name" value="OS07G0153300 PROTEIN"/>
    <property type="match status" value="1"/>
</dbReference>
<sequence length="458" mass="52081">MMIFIFLSLIVSVTMIGSLVYSLTRRFPETERCNYWYDYSLIGIPVGLRGHVGNLLSIDNLPGRERCWEKIGDRSLEEKLHVFLESVGEDPKEFPYAYLISVPRFLWFQQSAINYWYLYSSNRELTAMIMEINNSFFEKRNFFFRVTGDGQSVDDADNGSTTVTASTKGHHPAVSLHFSPSLPRSKQYKGTWEKDIFDPVVGPSLQSNLSSNTPDGQVKVITRPSSWGKPVDPLKAPGWTITRFIARWTHVGAVSAPRIVKEALRIPLRGRLTYLKRPEVRPGSIPRKETDVERALELPFRQYLSELASHTSFPVSIKYIPPKSIHFDDMTFYSPACTASSSQPTLAIQPLTPRFYTSFPQYDSPQAAFSTETRARPTNSDESSCRLFISDYSLTLHKATKPGARIHMGWKSKILHIVVSSLRTSAADTFMDRFVTHHPHPSVQYRPSSNYATYQRGV</sequence>
<dbReference type="RefSeq" id="XP_031916317.1">
    <property type="nucleotide sequence ID" value="XM_032056937.1"/>
</dbReference>